<evidence type="ECO:0000256" key="1">
    <source>
        <dbReference type="SAM" id="MobiDB-lite"/>
    </source>
</evidence>
<proteinExistence type="predicted"/>
<dbReference type="AlphaFoldDB" id="A0A419RSY6"/>
<gene>
    <name evidence="2" type="ORF">D6201_05655</name>
</gene>
<feature type="region of interest" description="Disordered" evidence="1">
    <location>
        <begin position="76"/>
        <end position="101"/>
    </location>
</feature>
<comment type="caution">
    <text evidence="2">The sequence shown here is derived from an EMBL/GenBank/DDBJ whole genome shotgun (WGS) entry which is preliminary data.</text>
</comment>
<evidence type="ECO:0000313" key="2">
    <source>
        <dbReference type="EMBL" id="RJY08911.1"/>
    </source>
</evidence>
<feature type="region of interest" description="Disordered" evidence="1">
    <location>
        <begin position="189"/>
        <end position="249"/>
    </location>
</feature>
<sequence length="249" mass="26964">MMAALSLAATPAGAVELPAIGSAPDFVETGAAAEQSHHHRYRRYRHRNRHRGIGIGDVITGAIILGTIATIANRSRGDARAERRYPDRDDRRSDRDYRESGLERAADMCADAVERDGARVDEITQARRAANGWYVSGVLENGEGWTCTIGNDGRVRHIEYGVSAAVSRNRADTGSQWSASDYARARAATRTPADEAYSYRDEPAVTSRGDGPQPAYPGGPLPGEEGYDDARTDGRYDMSGTTDYGEPTG</sequence>
<reference evidence="2 3" key="1">
    <citation type="journal article" date="2017" name="Int. J. Syst. Evol. Microbiol.">
        <title>Erythrobacter aquimixticola sp. nov., isolated from the junction between the ocean and a freshwater spring.</title>
        <authorList>
            <person name="Park S."/>
            <person name="Jung Y.T."/>
            <person name="Choi S.J."/>
            <person name="Yoon J.H."/>
        </authorList>
    </citation>
    <scope>NUCLEOTIDE SEQUENCE [LARGE SCALE GENOMIC DNA]</scope>
    <source>
        <strain evidence="2 3">JSSK-14</strain>
    </source>
</reference>
<keyword evidence="3" id="KW-1185">Reference proteome</keyword>
<evidence type="ECO:0000313" key="3">
    <source>
        <dbReference type="Proteomes" id="UP000285232"/>
    </source>
</evidence>
<dbReference type="Proteomes" id="UP000285232">
    <property type="component" value="Unassembled WGS sequence"/>
</dbReference>
<accession>A0A419RSY6</accession>
<name>A0A419RSY6_9SPHN</name>
<organism evidence="2 3">
    <name type="scientific">Aurantiacibacter aquimixticola</name>
    <dbReference type="NCBI Taxonomy" id="1958945"/>
    <lineage>
        <taxon>Bacteria</taxon>
        <taxon>Pseudomonadati</taxon>
        <taxon>Pseudomonadota</taxon>
        <taxon>Alphaproteobacteria</taxon>
        <taxon>Sphingomonadales</taxon>
        <taxon>Erythrobacteraceae</taxon>
        <taxon>Aurantiacibacter</taxon>
    </lineage>
</organism>
<dbReference type="EMBL" id="RAHX01000001">
    <property type="protein sequence ID" value="RJY08911.1"/>
    <property type="molecule type" value="Genomic_DNA"/>
</dbReference>
<protein>
    <submittedName>
        <fullName evidence="2">Uncharacterized protein</fullName>
    </submittedName>
</protein>